<dbReference type="Proteomes" id="UP000297963">
    <property type="component" value="Unassembled WGS sequence"/>
</dbReference>
<keyword evidence="2" id="KW-1133">Transmembrane helix</keyword>
<proteinExistence type="predicted"/>
<evidence type="ECO:0000313" key="5">
    <source>
        <dbReference type="Proteomes" id="UP000199681"/>
    </source>
</evidence>
<keyword evidence="2" id="KW-0472">Membrane</keyword>
<dbReference type="InterPro" id="IPR023833">
    <property type="entry name" value="Signal_pept_SipW-depend-type"/>
</dbReference>
<dbReference type="NCBIfam" id="TIGR04088">
    <property type="entry name" value="cognate_SipW"/>
    <property type="match status" value="1"/>
</dbReference>
<keyword evidence="2" id="KW-0812">Transmembrane</keyword>
<reference evidence="4 6" key="2">
    <citation type="submission" date="2019-03" db="EMBL/GenBank/DDBJ databases">
        <title>Genomics of glacier-inhabiting Cryobacterium strains.</title>
        <authorList>
            <person name="Liu Q."/>
            <person name="Xin Y.-H."/>
        </authorList>
    </citation>
    <scope>NUCLEOTIDE SEQUENCE [LARGE SCALE GENOMIC DNA]</scope>
    <source>
        <strain evidence="4 6">Hh34</strain>
    </source>
</reference>
<dbReference type="EMBL" id="SOFE01000015">
    <property type="protein sequence ID" value="TFB84715.1"/>
    <property type="molecule type" value="Genomic_DNA"/>
</dbReference>
<dbReference type="EMBL" id="FOPW01000018">
    <property type="protein sequence ID" value="SFH86076.1"/>
    <property type="molecule type" value="Genomic_DNA"/>
</dbReference>
<gene>
    <name evidence="4" type="ORF">E3O11_09355</name>
    <name evidence="3" type="ORF">SAMN05216274_11828</name>
</gene>
<evidence type="ECO:0000313" key="4">
    <source>
        <dbReference type="EMBL" id="TFB84715.1"/>
    </source>
</evidence>
<name>A0A1I3DHF3_9MICO</name>
<evidence type="ECO:0000256" key="1">
    <source>
        <dbReference type="SAM" id="MobiDB-lite"/>
    </source>
</evidence>
<reference evidence="3 5" key="1">
    <citation type="submission" date="2016-10" db="EMBL/GenBank/DDBJ databases">
        <authorList>
            <person name="Varghese N."/>
            <person name="Submissions S."/>
        </authorList>
    </citation>
    <scope>NUCLEOTIDE SEQUENCE [LARGE SCALE GENOMIC DNA]</scope>
    <source>
        <strain evidence="3 5">GMCC 1.11211</strain>
    </source>
</reference>
<dbReference type="RefSeq" id="WP_092452015.1">
    <property type="nucleotide sequence ID" value="NZ_BKAC01000025.1"/>
</dbReference>
<dbReference type="AlphaFoldDB" id="A0A1I3DHF3"/>
<accession>A0A1I3DHF3</accession>
<protein>
    <submittedName>
        <fullName evidence="3">SipW-cognate class signal peptide</fullName>
    </submittedName>
</protein>
<evidence type="ECO:0000256" key="2">
    <source>
        <dbReference type="SAM" id="Phobius"/>
    </source>
</evidence>
<evidence type="ECO:0000313" key="3">
    <source>
        <dbReference type="EMBL" id="SFH86076.1"/>
    </source>
</evidence>
<dbReference type="Proteomes" id="UP000199681">
    <property type="component" value="Unassembled WGS sequence"/>
</dbReference>
<feature type="transmembrane region" description="Helical" evidence="2">
    <location>
        <begin position="22"/>
        <end position="41"/>
    </location>
</feature>
<feature type="region of interest" description="Disordered" evidence="1">
    <location>
        <begin position="61"/>
        <end position="108"/>
    </location>
</feature>
<organism evidence="4 6">
    <name type="scientific">Cryobacterium levicorallinum</name>
    <dbReference type="NCBI Taxonomy" id="995038"/>
    <lineage>
        <taxon>Bacteria</taxon>
        <taxon>Bacillati</taxon>
        <taxon>Actinomycetota</taxon>
        <taxon>Actinomycetes</taxon>
        <taxon>Micrococcales</taxon>
        <taxon>Microbacteriaceae</taxon>
        <taxon>Cryobacterium</taxon>
    </lineage>
</organism>
<sequence>MAHQAPEQFVDSRQKRNRRIRAVLAGGLVLGLGAAVTLAAWNDSEFARGSFAASGFNLVGSSFPPRPRSAQTPPRRPRSLSSPERMPPPARPALAERTPGTIERGPSF</sequence>
<evidence type="ECO:0000313" key="6">
    <source>
        <dbReference type="Proteomes" id="UP000297963"/>
    </source>
</evidence>
<keyword evidence="5" id="KW-1185">Reference proteome</keyword>
<comment type="caution">
    <text evidence="4">The sequence shown here is derived from an EMBL/GenBank/DDBJ whole genome shotgun (WGS) entry which is preliminary data.</text>
</comment>